<dbReference type="EMBL" id="NVUU01000083">
    <property type="protein sequence ID" value="PCI92830.1"/>
    <property type="molecule type" value="Genomic_DNA"/>
</dbReference>
<dbReference type="InterPro" id="IPR011204">
    <property type="entry name" value="Virulence_RhuM-like"/>
</dbReference>
<gene>
    <name evidence="1" type="ORF">COB11_06495</name>
</gene>
<dbReference type="Proteomes" id="UP000217838">
    <property type="component" value="Unassembled WGS sequence"/>
</dbReference>
<dbReference type="AlphaFoldDB" id="A0A2A4YDY7"/>
<proteinExistence type="predicted"/>
<dbReference type="PANTHER" id="PTHR35810">
    <property type="entry name" value="CYTOPLASMIC PROTEIN-RELATED"/>
    <property type="match status" value="1"/>
</dbReference>
<organism evidence="1 2">
    <name type="scientific">Aerophobetes bacterium</name>
    <dbReference type="NCBI Taxonomy" id="2030807"/>
    <lineage>
        <taxon>Bacteria</taxon>
        <taxon>Candidatus Aerophobota</taxon>
    </lineage>
</organism>
<dbReference type="PANTHER" id="PTHR35810:SF1">
    <property type="entry name" value="CYTOPLASMIC PROTEIN"/>
    <property type="match status" value="1"/>
</dbReference>
<protein>
    <submittedName>
        <fullName evidence="1">Hydroxyacid dehydrogenase</fullName>
    </submittedName>
</protein>
<dbReference type="Pfam" id="PF13310">
    <property type="entry name" value="Virulence_RhuM"/>
    <property type="match status" value="1"/>
</dbReference>
<accession>A0A2A4YDY7</accession>
<dbReference type="PIRSF" id="PIRSF015268">
    <property type="entry name" value="Virulence_RhuM"/>
    <property type="match status" value="1"/>
</dbReference>
<name>A0A2A4YDY7_UNCAE</name>
<evidence type="ECO:0000313" key="1">
    <source>
        <dbReference type="EMBL" id="PCI92830.1"/>
    </source>
</evidence>
<comment type="caution">
    <text evidence="1">The sequence shown here is derived from an EMBL/GenBank/DDBJ whole genome shotgun (WGS) entry which is preliminary data.</text>
</comment>
<sequence>MENGEIILYTAQDGSTTIELRADKGTVWLTQAEIATLFQTTKQNISLHIKNILLEKELPDPVVKDNLTTASDGKCYRTKIYNLSMILAIGYRVESLRGTQFRRWATIHLQEYLVKGFVMADARLKDSGDWDYFDELLERIREIRASEKRFYQKVRDIYSTAADYDPRSDQAQFFFKKVQNKMLWATTHHTAAELIVQRTNSELPNMGLKSWKGSRVRQQDVAIAKNYLDQFEIDELNRIVIMYLDYAEDQAKRRNILVMAEWEQKLDAFLAFNERDILAHAGRVSAKVAEKLAIECYNKFDKKRRLEEKKVADAEDIAFLEEFHAKTELREVTPVEK</sequence>
<reference evidence="2" key="1">
    <citation type="submission" date="2017-08" db="EMBL/GenBank/DDBJ databases">
        <title>A dynamic microbial community with high functional redundancy inhabits the cold, oxic subseafloor aquifer.</title>
        <authorList>
            <person name="Tully B.J."/>
            <person name="Wheat C.G."/>
            <person name="Glazer B.T."/>
            <person name="Huber J.A."/>
        </authorList>
    </citation>
    <scope>NUCLEOTIDE SEQUENCE [LARGE SCALE GENOMIC DNA]</scope>
</reference>
<evidence type="ECO:0000313" key="2">
    <source>
        <dbReference type="Proteomes" id="UP000217838"/>
    </source>
</evidence>